<evidence type="ECO:0000259" key="8">
    <source>
        <dbReference type="Pfam" id="PF01490"/>
    </source>
</evidence>
<dbReference type="InterPro" id="IPR013057">
    <property type="entry name" value="AA_transpt_TM"/>
</dbReference>
<dbReference type="PANTHER" id="PTHR48017">
    <property type="entry name" value="OS05G0424000 PROTEIN-RELATED"/>
    <property type="match status" value="1"/>
</dbReference>
<dbReference type="OrthoDB" id="655540at2759"/>
<feature type="transmembrane region" description="Helical" evidence="7">
    <location>
        <begin position="123"/>
        <end position="150"/>
    </location>
</feature>
<feature type="transmembrane region" description="Helical" evidence="7">
    <location>
        <begin position="429"/>
        <end position="451"/>
    </location>
</feature>
<keyword evidence="5 7" id="KW-0472">Membrane</keyword>
<feature type="transmembrane region" description="Helical" evidence="7">
    <location>
        <begin position="376"/>
        <end position="397"/>
    </location>
</feature>
<feature type="transmembrane region" description="Helical" evidence="7">
    <location>
        <begin position="43"/>
        <end position="67"/>
    </location>
</feature>
<evidence type="ECO:0000256" key="4">
    <source>
        <dbReference type="ARBA" id="ARBA00022989"/>
    </source>
</evidence>
<feature type="transmembrane region" description="Helical" evidence="7">
    <location>
        <begin position="73"/>
        <end position="102"/>
    </location>
</feature>
<feature type="transmembrane region" description="Helical" evidence="7">
    <location>
        <begin position="311"/>
        <end position="329"/>
    </location>
</feature>
<feature type="region of interest" description="Disordered" evidence="6">
    <location>
        <begin position="1"/>
        <end position="23"/>
    </location>
</feature>
<evidence type="ECO:0000256" key="1">
    <source>
        <dbReference type="ARBA" id="ARBA00004370"/>
    </source>
</evidence>
<dbReference type="EMBL" id="CAJGYM010000183">
    <property type="protein sequence ID" value="CAD6199565.1"/>
    <property type="molecule type" value="Genomic_DNA"/>
</dbReference>
<keyword evidence="3 7" id="KW-0812">Transmembrane</keyword>
<gene>
    <name evidence="9" type="ORF">CAUJ_LOCUS15467</name>
</gene>
<dbReference type="Proteomes" id="UP000835052">
    <property type="component" value="Unassembled WGS sequence"/>
</dbReference>
<feature type="transmembrane region" description="Helical" evidence="7">
    <location>
        <begin position="267"/>
        <end position="291"/>
    </location>
</feature>
<comment type="caution">
    <text evidence="9">The sequence shown here is derived from an EMBL/GenBank/DDBJ whole genome shotgun (WGS) entry which is preliminary data.</text>
</comment>
<feature type="transmembrane region" description="Helical" evidence="7">
    <location>
        <begin position="162"/>
        <end position="185"/>
    </location>
</feature>
<evidence type="ECO:0000256" key="2">
    <source>
        <dbReference type="ARBA" id="ARBA00022448"/>
    </source>
</evidence>
<evidence type="ECO:0000313" key="9">
    <source>
        <dbReference type="EMBL" id="CAD6199565.1"/>
    </source>
</evidence>
<keyword evidence="2" id="KW-0813">Transport</keyword>
<dbReference type="AlphaFoldDB" id="A0A8S1HXR7"/>
<reference evidence="9" key="1">
    <citation type="submission" date="2020-10" db="EMBL/GenBank/DDBJ databases">
        <authorList>
            <person name="Kikuchi T."/>
        </authorList>
    </citation>
    <scope>NUCLEOTIDE SEQUENCE</scope>
    <source>
        <strain evidence="9">NKZ352</strain>
    </source>
</reference>
<keyword evidence="4 7" id="KW-1133">Transmembrane helix</keyword>
<protein>
    <recommendedName>
        <fullName evidence="8">Amino acid transporter transmembrane domain-containing protein</fullName>
    </recommendedName>
</protein>
<evidence type="ECO:0000313" key="10">
    <source>
        <dbReference type="Proteomes" id="UP000835052"/>
    </source>
</evidence>
<dbReference type="GO" id="GO:0016020">
    <property type="term" value="C:membrane"/>
    <property type="evidence" value="ECO:0007669"/>
    <property type="project" value="UniProtKB-SubCell"/>
</dbReference>
<evidence type="ECO:0000256" key="6">
    <source>
        <dbReference type="SAM" id="MobiDB-lite"/>
    </source>
</evidence>
<evidence type="ECO:0000256" key="3">
    <source>
        <dbReference type="ARBA" id="ARBA00022692"/>
    </source>
</evidence>
<sequence>MTFSLEPPYATDEPEHKGNRSRVASEYDVTADMTKPYYNPRGLNWFVTGLFVVGDLAGGGLVALPTAMIQSQFYAGLVVCVVMICVVTYTAYVLGLSWNILLNTWPQYRHHCRKPYPEIGGRALGPICQTLVSICIDVTQFMIAVVYLLLSSKNIQNFIKAFFGGNISFCIVILVVAVCLLPLTFLKSPQDFWWAVVIAMITTSCAVILIIVGSSIDLEACHPLKQMPSFNIKNYFLALGTFLFAVGGHSAFPTIQHDMRNPAQFTWSVALAFSVMAMMYIPVCIMGWYVYGDSLRDSIIPSIQTVWIQQAINILITVHCILTLTIVFNPLNQEIEDLLQVPHKFGIQRVAVRTGIMFAVVVVAESVPVFGPLLDLVGGSTLTLTSVILPCLFYLFLQAYKNKEEVTGKPGDGPVSFNDVFNYNDQKTIVVCCIIMVIGVIGGGAATYSAIVELTTTDFALPCYVSVFMHNNNSDPGNDQTNCCGAAQDFTHISGQQCSPPNLHFYD</sequence>
<dbReference type="Pfam" id="PF01490">
    <property type="entry name" value="Aa_trans"/>
    <property type="match status" value="1"/>
</dbReference>
<keyword evidence="10" id="KW-1185">Reference proteome</keyword>
<organism evidence="9 10">
    <name type="scientific">Caenorhabditis auriculariae</name>
    <dbReference type="NCBI Taxonomy" id="2777116"/>
    <lineage>
        <taxon>Eukaryota</taxon>
        <taxon>Metazoa</taxon>
        <taxon>Ecdysozoa</taxon>
        <taxon>Nematoda</taxon>
        <taxon>Chromadorea</taxon>
        <taxon>Rhabditida</taxon>
        <taxon>Rhabditina</taxon>
        <taxon>Rhabditomorpha</taxon>
        <taxon>Rhabditoidea</taxon>
        <taxon>Rhabditidae</taxon>
        <taxon>Peloderinae</taxon>
        <taxon>Caenorhabditis</taxon>
    </lineage>
</organism>
<name>A0A8S1HXR7_9PELO</name>
<feature type="transmembrane region" description="Helical" evidence="7">
    <location>
        <begin position="350"/>
        <end position="370"/>
    </location>
</feature>
<evidence type="ECO:0000256" key="5">
    <source>
        <dbReference type="ARBA" id="ARBA00023136"/>
    </source>
</evidence>
<feature type="transmembrane region" description="Helical" evidence="7">
    <location>
        <begin position="192"/>
        <end position="216"/>
    </location>
</feature>
<accession>A0A8S1HXR7</accession>
<dbReference type="Gene3D" id="1.20.1740.10">
    <property type="entry name" value="Amino acid/polyamine transporter I"/>
    <property type="match status" value="1"/>
</dbReference>
<comment type="subcellular location">
    <subcellularLocation>
        <location evidence="1">Membrane</location>
    </subcellularLocation>
</comment>
<evidence type="ECO:0000256" key="7">
    <source>
        <dbReference type="SAM" id="Phobius"/>
    </source>
</evidence>
<feature type="domain" description="Amino acid transporter transmembrane" evidence="8">
    <location>
        <begin position="43"/>
        <end position="399"/>
    </location>
</feature>
<dbReference type="FunFam" id="1.20.1740.10:FF:000052">
    <property type="entry name" value="Lysine histidine transporter-like 3"/>
    <property type="match status" value="1"/>
</dbReference>
<proteinExistence type="predicted"/>